<evidence type="ECO:0000313" key="1">
    <source>
        <dbReference type="EMBL" id="KAI4819728.1"/>
    </source>
</evidence>
<proteinExistence type="predicted"/>
<accession>A0ACB9X1B0</accession>
<feature type="non-terminal residue" evidence="1">
    <location>
        <position position="180"/>
    </location>
</feature>
<name>A0ACB9X1B0_CHAAC</name>
<protein>
    <submittedName>
        <fullName evidence="1">Uncharacterized protein</fullName>
    </submittedName>
</protein>
<gene>
    <name evidence="1" type="ORF">KUCAC02_004964</name>
</gene>
<keyword evidence="2" id="KW-1185">Reference proteome</keyword>
<comment type="caution">
    <text evidence="1">The sequence shown here is derived from an EMBL/GenBank/DDBJ whole genome shotgun (WGS) entry which is preliminary data.</text>
</comment>
<organism evidence="1 2">
    <name type="scientific">Chaenocephalus aceratus</name>
    <name type="common">Blackfin icefish</name>
    <name type="synonym">Chaenichthys aceratus</name>
    <dbReference type="NCBI Taxonomy" id="36190"/>
    <lineage>
        <taxon>Eukaryota</taxon>
        <taxon>Metazoa</taxon>
        <taxon>Chordata</taxon>
        <taxon>Craniata</taxon>
        <taxon>Vertebrata</taxon>
        <taxon>Euteleostomi</taxon>
        <taxon>Actinopterygii</taxon>
        <taxon>Neopterygii</taxon>
        <taxon>Teleostei</taxon>
        <taxon>Neoteleostei</taxon>
        <taxon>Acanthomorphata</taxon>
        <taxon>Eupercaria</taxon>
        <taxon>Perciformes</taxon>
        <taxon>Notothenioidei</taxon>
        <taxon>Channichthyidae</taxon>
        <taxon>Chaenocephalus</taxon>
    </lineage>
</organism>
<feature type="non-terminal residue" evidence="1">
    <location>
        <position position="1"/>
    </location>
</feature>
<evidence type="ECO:0000313" key="2">
    <source>
        <dbReference type="Proteomes" id="UP001057452"/>
    </source>
</evidence>
<sequence>YKQTQWIMGLTCAASGLGASVRRGAKWDIYPSLYCHDETNDPRGSACCPLPSSVSWPPVNLLHVYFLLLLAGVAPAGDFPPGQRGQGANEPQRRKRVMDPRLKQGSLERSLSKHWQQPDDKSQQSPRMPRLSLHVPSPVGFTPARSPEAKQTAVLASDGFFHNNIRKLARELSSLRKQPS</sequence>
<dbReference type="Proteomes" id="UP001057452">
    <property type="component" value="Chromosome 10"/>
</dbReference>
<reference evidence="1" key="1">
    <citation type="submission" date="2022-05" db="EMBL/GenBank/DDBJ databases">
        <title>Chromosome-level genome of Chaenocephalus aceratus.</title>
        <authorList>
            <person name="Park H."/>
        </authorList>
    </citation>
    <scope>NUCLEOTIDE SEQUENCE</scope>
    <source>
        <strain evidence="1">KU_202001</strain>
    </source>
</reference>
<dbReference type="EMBL" id="CM043794">
    <property type="protein sequence ID" value="KAI4819728.1"/>
    <property type="molecule type" value="Genomic_DNA"/>
</dbReference>